<dbReference type="Gene3D" id="3.40.50.720">
    <property type="entry name" value="NAD(P)-binding Rossmann-like Domain"/>
    <property type="match status" value="1"/>
</dbReference>
<dbReference type="NCBIfam" id="NF005372">
    <property type="entry name" value="PRK06914.1"/>
    <property type="match status" value="1"/>
</dbReference>
<proteinExistence type="inferred from homology"/>
<evidence type="ECO:0000256" key="1">
    <source>
        <dbReference type="ARBA" id="ARBA00006484"/>
    </source>
</evidence>
<keyword evidence="5" id="KW-1185">Reference proteome</keyword>
<gene>
    <name evidence="4" type="ORF">J2S19_001234</name>
</gene>
<reference evidence="4 5" key="1">
    <citation type="submission" date="2023-07" db="EMBL/GenBank/DDBJ databases">
        <title>Genomic Encyclopedia of Type Strains, Phase IV (KMG-IV): sequencing the most valuable type-strain genomes for metagenomic binning, comparative biology and taxonomic classification.</title>
        <authorList>
            <person name="Goeker M."/>
        </authorList>
    </citation>
    <scope>NUCLEOTIDE SEQUENCE [LARGE SCALE GENOMIC DNA]</scope>
    <source>
        <strain evidence="4 5">DSM 29005</strain>
    </source>
</reference>
<dbReference type="PRINTS" id="PR00080">
    <property type="entry name" value="SDRFAMILY"/>
</dbReference>
<name>A0ABT9ZCL3_9BACI</name>
<dbReference type="PANTHER" id="PTHR43976:SF16">
    <property type="entry name" value="SHORT-CHAIN DEHYDROGENASE_REDUCTASE FAMILY PROTEIN"/>
    <property type="match status" value="1"/>
</dbReference>
<sequence length="276" mass="31182">MKVALITGANSGLGLSMTIELLKSGYTVIATMRNLNKQLELIQKVEQLDLSNYLTVQQMDVTKLAEIEYIKSYVQEQFGQLHILINNAGYCEGGFLEDITINEWTIQQETNIFGTYQVTKTFLPLLEKVKGTKIINMSSVSGFFGFPGMSAYTTSKFAIEGLSESLRLELLPKGIFVSVVEPASYKTKIWEKGLEKVKIINNQTNQFKQNLYKYAQASANHGSDPVEVAKLIVKISKQRKPKFRYTIGKGAKTLSILKRILPWRLIEKIVTRKLNK</sequence>
<dbReference type="InterPro" id="IPR036291">
    <property type="entry name" value="NAD(P)-bd_dom_sf"/>
</dbReference>
<dbReference type="RefSeq" id="WP_307338588.1">
    <property type="nucleotide sequence ID" value="NZ_JAUSUD010000004.1"/>
</dbReference>
<evidence type="ECO:0000256" key="3">
    <source>
        <dbReference type="RuleBase" id="RU000363"/>
    </source>
</evidence>
<dbReference type="InterPro" id="IPR020904">
    <property type="entry name" value="Sc_DH/Rdtase_CS"/>
</dbReference>
<dbReference type="InterPro" id="IPR002347">
    <property type="entry name" value="SDR_fam"/>
</dbReference>
<keyword evidence="2" id="KW-0560">Oxidoreductase</keyword>
<dbReference type="Pfam" id="PF00106">
    <property type="entry name" value="adh_short"/>
    <property type="match status" value="1"/>
</dbReference>
<dbReference type="SUPFAM" id="SSF51735">
    <property type="entry name" value="NAD(P)-binding Rossmann-fold domains"/>
    <property type="match status" value="1"/>
</dbReference>
<protein>
    <submittedName>
        <fullName evidence="4">NAD(P)-dependent dehydrogenase (Short-subunit alcohol dehydrogenase family)</fullName>
    </submittedName>
</protein>
<dbReference type="PANTHER" id="PTHR43976">
    <property type="entry name" value="SHORT CHAIN DEHYDROGENASE"/>
    <property type="match status" value="1"/>
</dbReference>
<evidence type="ECO:0000256" key="2">
    <source>
        <dbReference type="ARBA" id="ARBA00023002"/>
    </source>
</evidence>
<evidence type="ECO:0000313" key="5">
    <source>
        <dbReference type="Proteomes" id="UP001234495"/>
    </source>
</evidence>
<dbReference type="PRINTS" id="PR00081">
    <property type="entry name" value="GDHRDH"/>
</dbReference>
<dbReference type="EMBL" id="JAUSUD010000004">
    <property type="protein sequence ID" value="MDQ0229982.1"/>
    <property type="molecule type" value="Genomic_DNA"/>
</dbReference>
<dbReference type="InterPro" id="IPR051911">
    <property type="entry name" value="SDR_oxidoreductase"/>
</dbReference>
<comment type="caution">
    <text evidence="4">The sequence shown here is derived from an EMBL/GenBank/DDBJ whole genome shotgun (WGS) entry which is preliminary data.</text>
</comment>
<dbReference type="PROSITE" id="PS00061">
    <property type="entry name" value="ADH_SHORT"/>
    <property type="match status" value="1"/>
</dbReference>
<dbReference type="Proteomes" id="UP001234495">
    <property type="component" value="Unassembled WGS sequence"/>
</dbReference>
<accession>A0ABT9ZCL3</accession>
<comment type="similarity">
    <text evidence="1 3">Belongs to the short-chain dehydrogenases/reductases (SDR) family.</text>
</comment>
<organism evidence="4 5">
    <name type="scientific">Metabacillus malikii</name>
    <dbReference type="NCBI Taxonomy" id="1504265"/>
    <lineage>
        <taxon>Bacteria</taxon>
        <taxon>Bacillati</taxon>
        <taxon>Bacillota</taxon>
        <taxon>Bacilli</taxon>
        <taxon>Bacillales</taxon>
        <taxon>Bacillaceae</taxon>
        <taxon>Metabacillus</taxon>
    </lineage>
</organism>
<evidence type="ECO:0000313" key="4">
    <source>
        <dbReference type="EMBL" id="MDQ0229982.1"/>
    </source>
</evidence>